<keyword evidence="7" id="KW-0418">Kinase</keyword>
<proteinExistence type="inferred from homology"/>
<evidence type="ECO:0000256" key="2">
    <source>
        <dbReference type="ARBA" id="ARBA00008684"/>
    </source>
</evidence>
<dbReference type="AlphaFoldDB" id="A0AAV3NRC8"/>
<feature type="domain" description="Protein kinase" evidence="12">
    <location>
        <begin position="75"/>
        <end position="351"/>
    </location>
</feature>
<protein>
    <recommendedName>
        <fullName evidence="12">Protein kinase domain-containing protein</fullName>
    </recommendedName>
</protein>
<dbReference type="Gene3D" id="1.10.510.10">
    <property type="entry name" value="Transferase(Phosphotransferase) domain 1"/>
    <property type="match status" value="1"/>
</dbReference>
<evidence type="ECO:0000313" key="13">
    <source>
        <dbReference type="EMBL" id="GAA0141769.1"/>
    </source>
</evidence>
<evidence type="ECO:0000256" key="7">
    <source>
        <dbReference type="ARBA" id="ARBA00022777"/>
    </source>
</evidence>
<keyword evidence="8" id="KW-0067">ATP-binding</keyword>
<comment type="similarity">
    <text evidence="2">Belongs to the protein kinase superfamily. Ser/Thr protein kinase family.</text>
</comment>
<dbReference type="FunFam" id="3.30.200.20:FF:000266">
    <property type="entry name" value="probable serine/threonine-protein kinase RLCKVII"/>
    <property type="match status" value="1"/>
</dbReference>
<dbReference type="FunFam" id="1.10.510.10:FF:000032">
    <property type="entry name" value="Serine/threonine-protein kinase PBS1"/>
    <property type="match status" value="1"/>
</dbReference>
<evidence type="ECO:0000256" key="10">
    <source>
        <dbReference type="ARBA" id="ARBA00023288"/>
    </source>
</evidence>
<dbReference type="Pfam" id="PF00069">
    <property type="entry name" value="Pkinase"/>
    <property type="match status" value="1"/>
</dbReference>
<evidence type="ECO:0000256" key="3">
    <source>
        <dbReference type="ARBA" id="ARBA00022475"/>
    </source>
</evidence>
<keyword evidence="9" id="KW-0472">Membrane</keyword>
<keyword evidence="3" id="KW-1003">Cell membrane</keyword>
<dbReference type="PANTHER" id="PTHR47985">
    <property type="entry name" value="OS07G0668900 PROTEIN"/>
    <property type="match status" value="1"/>
</dbReference>
<dbReference type="GO" id="GO:0005524">
    <property type="term" value="F:ATP binding"/>
    <property type="evidence" value="ECO:0007669"/>
    <property type="project" value="UniProtKB-KW"/>
</dbReference>
<evidence type="ECO:0000256" key="8">
    <source>
        <dbReference type="ARBA" id="ARBA00022840"/>
    </source>
</evidence>
<keyword evidence="4" id="KW-0723">Serine/threonine-protein kinase</keyword>
<reference evidence="13 14" key="1">
    <citation type="submission" date="2024-01" db="EMBL/GenBank/DDBJ databases">
        <title>The complete chloroplast genome sequence of Lithospermum erythrorhizon: insights into the phylogenetic relationship among Boraginaceae species and the maternal lineages of purple gromwells.</title>
        <authorList>
            <person name="Okada T."/>
            <person name="Watanabe K."/>
        </authorList>
    </citation>
    <scope>NUCLEOTIDE SEQUENCE [LARGE SCALE GENOMIC DNA]</scope>
</reference>
<dbReference type="Proteomes" id="UP001454036">
    <property type="component" value="Unassembled WGS sequence"/>
</dbReference>
<dbReference type="SMART" id="SM00220">
    <property type="entry name" value="S_TKc"/>
    <property type="match status" value="1"/>
</dbReference>
<dbReference type="Gene3D" id="3.30.200.20">
    <property type="entry name" value="Phosphorylase Kinase, domain 1"/>
    <property type="match status" value="1"/>
</dbReference>
<evidence type="ECO:0000256" key="1">
    <source>
        <dbReference type="ARBA" id="ARBA00004193"/>
    </source>
</evidence>
<evidence type="ECO:0000259" key="12">
    <source>
        <dbReference type="PROSITE" id="PS50011"/>
    </source>
</evidence>
<dbReference type="EMBL" id="BAABME010000323">
    <property type="protein sequence ID" value="GAA0141769.1"/>
    <property type="molecule type" value="Genomic_DNA"/>
</dbReference>
<evidence type="ECO:0000256" key="6">
    <source>
        <dbReference type="ARBA" id="ARBA00022741"/>
    </source>
</evidence>
<evidence type="ECO:0000256" key="11">
    <source>
        <dbReference type="SAM" id="MobiDB-lite"/>
    </source>
</evidence>
<feature type="compositionally biased region" description="Basic and acidic residues" evidence="11">
    <location>
        <begin position="379"/>
        <end position="406"/>
    </location>
</feature>
<dbReference type="GO" id="GO:0005886">
    <property type="term" value="C:plasma membrane"/>
    <property type="evidence" value="ECO:0007669"/>
    <property type="project" value="UniProtKB-SubCell"/>
</dbReference>
<evidence type="ECO:0000256" key="5">
    <source>
        <dbReference type="ARBA" id="ARBA00022679"/>
    </source>
</evidence>
<dbReference type="PROSITE" id="PS50011">
    <property type="entry name" value="PROTEIN_KINASE_DOM"/>
    <property type="match status" value="1"/>
</dbReference>
<dbReference type="GO" id="GO:0004674">
    <property type="term" value="F:protein serine/threonine kinase activity"/>
    <property type="evidence" value="ECO:0007669"/>
    <property type="project" value="UniProtKB-KW"/>
</dbReference>
<evidence type="ECO:0000256" key="4">
    <source>
        <dbReference type="ARBA" id="ARBA00022527"/>
    </source>
</evidence>
<accession>A0AAV3NRC8</accession>
<dbReference type="PANTHER" id="PTHR47985:SF81">
    <property type="entry name" value="SERINE_THREONINE-PROTEIN KINASE CDL1-LIKE"/>
    <property type="match status" value="1"/>
</dbReference>
<feature type="region of interest" description="Disordered" evidence="11">
    <location>
        <begin position="17"/>
        <end position="43"/>
    </location>
</feature>
<gene>
    <name evidence="13" type="ORF">LIER_02835</name>
</gene>
<keyword evidence="10" id="KW-0449">Lipoprotein</keyword>
<keyword evidence="6" id="KW-0547">Nucleotide-binding</keyword>
<comment type="caution">
    <text evidence="13">The sequence shown here is derived from an EMBL/GenBank/DDBJ whole genome shotgun (WGS) entry which is preliminary data.</text>
</comment>
<dbReference type="InterPro" id="IPR000719">
    <property type="entry name" value="Prot_kinase_dom"/>
</dbReference>
<comment type="subcellular location">
    <subcellularLocation>
        <location evidence="1">Cell membrane</location>
        <topology evidence="1">Lipid-anchor</topology>
    </subcellularLocation>
</comment>
<keyword evidence="5" id="KW-0808">Transferase</keyword>
<dbReference type="GO" id="GO:0090404">
    <property type="term" value="C:pollen tube tip"/>
    <property type="evidence" value="ECO:0007669"/>
    <property type="project" value="UniProtKB-ARBA"/>
</dbReference>
<dbReference type="SUPFAM" id="SSF56112">
    <property type="entry name" value="Protein kinase-like (PK-like)"/>
    <property type="match status" value="1"/>
</dbReference>
<dbReference type="InterPro" id="IPR011009">
    <property type="entry name" value="Kinase-like_dom_sf"/>
</dbReference>
<dbReference type="InterPro" id="IPR008271">
    <property type="entry name" value="Ser/Thr_kinase_AS"/>
</dbReference>
<keyword evidence="14" id="KW-1185">Reference proteome</keyword>
<dbReference type="PROSITE" id="PS00108">
    <property type="entry name" value="PROTEIN_KINASE_ST"/>
    <property type="match status" value="1"/>
</dbReference>
<evidence type="ECO:0000256" key="9">
    <source>
        <dbReference type="ARBA" id="ARBA00023136"/>
    </source>
</evidence>
<feature type="region of interest" description="Disordered" evidence="11">
    <location>
        <begin position="361"/>
        <end position="434"/>
    </location>
</feature>
<organism evidence="13 14">
    <name type="scientific">Lithospermum erythrorhizon</name>
    <name type="common">Purple gromwell</name>
    <name type="synonym">Lithospermum officinale var. erythrorhizon</name>
    <dbReference type="NCBI Taxonomy" id="34254"/>
    <lineage>
        <taxon>Eukaryota</taxon>
        <taxon>Viridiplantae</taxon>
        <taxon>Streptophyta</taxon>
        <taxon>Embryophyta</taxon>
        <taxon>Tracheophyta</taxon>
        <taxon>Spermatophyta</taxon>
        <taxon>Magnoliopsida</taxon>
        <taxon>eudicotyledons</taxon>
        <taxon>Gunneridae</taxon>
        <taxon>Pentapetalae</taxon>
        <taxon>asterids</taxon>
        <taxon>lamiids</taxon>
        <taxon>Boraginales</taxon>
        <taxon>Boraginaceae</taxon>
        <taxon>Boraginoideae</taxon>
        <taxon>Lithospermeae</taxon>
        <taxon>Lithospermum</taxon>
    </lineage>
</organism>
<evidence type="ECO:0000313" key="14">
    <source>
        <dbReference type="Proteomes" id="UP001454036"/>
    </source>
</evidence>
<feature type="compositionally biased region" description="Basic and acidic residues" evidence="11">
    <location>
        <begin position="414"/>
        <end position="423"/>
    </location>
</feature>
<sequence length="434" mass="48562">MAHCFCFGKQKGKNVKKTHDKENQYNKSSKARQMASAQESFKSETKLDNEVEAVDDHVKARVFSYRELASATNNFREESLIGEGGFGPVYKGALERTGQAIAVKTLNHAGLQGDKEFLVEVLMLNLLRHENLVNLIGYCAEGQQRLLVYEYLSAGSLEYHLHDLTTDMEPLDWNTRMVVALGAAKGLNYLHNEAKPPVIYRDLKSSNILLDENFQPKLSDFGLAKFGPGADKSHVSTRVMGTHGYCAPEYAGTGRLTVKSDIYSFGIVLLEIITGRRALDPTRPRREQILLDWARPFLRERNYVQLADPKLKGQFSGSSLQQVIGVVLTCLRDDHHKRPDANEVVVALNYVATQKYDMHSAHLSTSRHGKDPTGPAPKGVEEKGRTRSKTEGDEGSVGKERERAVAEAKMWGETWREKRREASEGGESENLNLN</sequence>
<dbReference type="CDD" id="cd14066">
    <property type="entry name" value="STKc_IRAK"/>
    <property type="match status" value="1"/>
</dbReference>
<dbReference type="GO" id="GO:0010183">
    <property type="term" value="P:pollen tube guidance"/>
    <property type="evidence" value="ECO:0007669"/>
    <property type="project" value="UniProtKB-ARBA"/>
</dbReference>
<name>A0AAV3NRC8_LITER</name>